<feature type="domain" description="Rhamnogalacturonan lyase" evidence="3">
    <location>
        <begin position="205"/>
        <end position="286"/>
    </location>
</feature>
<keyword evidence="2" id="KW-0004">4Fe-4S</keyword>
<evidence type="ECO:0000313" key="5">
    <source>
        <dbReference type="Proteomes" id="UP000631114"/>
    </source>
</evidence>
<dbReference type="InterPro" id="IPR013785">
    <property type="entry name" value="Aldolase_TIM"/>
</dbReference>
<dbReference type="InterPro" id="IPR029411">
    <property type="entry name" value="RG-lyase_III"/>
</dbReference>
<dbReference type="SUPFAM" id="SSF49785">
    <property type="entry name" value="Galactose-binding domain-like"/>
    <property type="match status" value="1"/>
</dbReference>
<accession>A0A835IM44</accession>
<name>A0A835IM44_9MAGN</name>
<evidence type="ECO:0000256" key="1">
    <source>
        <dbReference type="ARBA" id="ARBA00001966"/>
    </source>
</evidence>
<dbReference type="EMBL" id="JADFTS010000002">
    <property type="protein sequence ID" value="KAF9618133.1"/>
    <property type="molecule type" value="Genomic_DNA"/>
</dbReference>
<keyword evidence="2" id="KW-0408">Iron</keyword>
<dbReference type="InterPro" id="IPR040072">
    <property type="entry name" value="Methyltransferase_A"/>
</dbReference>
<dbReference type="GO" id="GO:0051539">
    <property type="term" value="F:4 iron, 4 sulfur cluster binding"/>
    <property type="evidence" value="ECO:0007669"/>
    <property type="project" value="UniProtKB-KW"/>
</dbReference>
<dbReference type="GO" id="GO:0030488">
    <property type="term" value="P:tRNA methylation"/>
    <property type="evidence" value="ECO:0007669"/>
    <property type="project" value="TreeGrafter"/>
</dbReference>
<evidence type="ECO:0000256" key="2">
    <source>
        <dbReference type="ARBA" id="ARBA00022485"/>
    </source>
</evidence>
<dbReference type="Gene3D" id="2.60.120.260">
    <property type="entry name" value="Galactose-binding domain-like"/>
    <property type="match status" value="1"/>
</dbReference>
<dbReference type="GO" id="GO:0070475">
    <property type="term" value="P:rRNA base methylation"/>
    <property type="evidence" value="ECO:0007669"/>
    <property type="project" value="TreeGrafter"/>
</dbReference>
<evidence type="ECO:0000313" key="4">
    <source>
        <dbReference type="EMBL" id="KAF9618133.1"/>
    </source>
</evidence>
<dbReference type="OrthoDB" id="204498at2759"/>
<protein>
    <recommendedName>
        <fullName evidence="3">Rhamnogalacturonan lyase domain-containing protein</fullName>
    </recommendedName>
</protein>
<dbReference type="PANTHER" id="PTHR30544:SF8">
    <property type="entry name" value="RADICAL SAM SUPERFAMILY PROTEIN"/>
    <property type="match status" value="1"/>
</dbReference>
<gene>
    <name evidence="4" type="ORF">IFM89_000249</name>
</gene>
<keyword evidence="2" id="KW-0411">Iron-sulfur</keyword>
<dbReference type="PANTHER" id="PTHR30544">
    <property type="entry name" value="23S RRNA METHYLTRANSFERASE"/>
    <property type="match status" value="1"/>
</dbReference>
<comment type="cofactor">
    <cofactor evidence="1">
        <name>[4Fe-4S] cluster</name>
        <dbReference type="ChEBI" id="CHEBI:49883"/>
    </cofactor>
</comment>
<dbReference type="Proteomes" id="UP000631114">
    <property type="component" value="Unassembled WGS sequence"/>
</dbReference>
<keyword evidence="5" id="KW-1185">Reference proteome</keyword>
<proteinExistence type="predicted"/>
<comment type="caution">
    <text evidence="4">The sequence shown here is derived from an EMBL/GenBank/DDBJ whole genome shotgun (WGS) entry which is preliminary data.</text>
</comment>
<dbReference type="AlphaFoldDB" id="A0A835IM44"/>
<sequence length="358" mass="40378">MAFRSVFDFGSIKKEFVKAEINTNFIPLIWKYVIQNPNCELSEVPSLPARAHALLTSKFKSTTTTVDSVLESNDNVTTKLLVKLQVGCKMGCKFCATGSMGFKNNLTSGEIVEQLVHASHLCQIRNIVFMVCITFPQLIYFFMKDFLTVHDTKMGTSMSDPVKRSVDDLVAFLRTFSKEEDLKFFATMVRGITKCAAVKQLSESSTEAESPQQVRVNDPKANPPLFSSGVIGKDNSIARYGIHGLYWLFNADVPGAQLVEGKNTVFLTQPQAHTSWQEIMYDYIRLEGPPSSGLKNIANEYFEWMKRKCLMESNKAYSVPKAKLLAVKTFEVRYANEDTSHSPQILDMDMEGRCLYRN</sequence>
<dbReference type="Gene3D" id="3.20.20.70">
    <property type="entry name" value="Aldolase class I"/>
    <property type="match status" value="1"/>
</dbReference>
<keyword evidence="2" id="KW-0479">Metal-binding</keyword>
<organism evidence="4 5">
    <name type="scientific">Coptis chinensis</name>
    <dbReference type="NCBI Taxonomy" id="261450"/>
    <lineage>
        <taxon>Eukaryota</taxon>
        <taxon>Viridiplantae</taxon>
        <taxon>Streptophyta</taxon>
        <taxon>Embryophyta</taxon>
        <taxon>Tracheophyta</taxon>
        <taxon>Spermatophyta</taxon>
        <taxon>Magnoliopsida</taxon>
        <taxon>Ranunculales</taxon>
        <taxon>Ranunculaceae</taxon>
        <taxon>Coptidoideae</taxon>
        <taxon>Coptis</taxon>
    </lineage>
</organism>
<evidence type="ECO:0000259" key="3">
    <source>
        <dbReference type="Pfam" id="PF14683"/>
    </source>
</evidence>
<dbReference type="Pfam" id="PF14683">
    <property type="entry name" value="CBM-like"/>
    <property type="match status" value="1"/>
</dbReference>
<dbReference type="InterPro" id="IPR008979">
    <property type="entry name" value="Galactose-bd-like_sf"/>
</dbReference>
<reference evidence="4 5" key="1">
    <citation type="submission" date="2020-10" db="EMBL/GenBank/DDBJ databases">
        <title>The Coptis chinensis genome and diversification of protoberbering-type alkaloids.</title>
        <authorList>
            <person name="Wang B."/>
            <person name="Shu S."/>
            <person name="Song C."/>
            <person name="Liu Y."/>
        </authorList>
    </citation>
    <scope>NUCLEOTIDE SEQUENCE [LARGE SCALE GENOMIC DNA]</scope>
    <source>
        <strain evidence="4">HL-2020</strain>
        <tissue evidence="4">Leaf</tissue>
    </source>
</reference>